<gene>
    <name evidence="12" type="ORF">niasHT_021046</name>
</gene>
<keyword evidence="13" id="KW-1185">Reference proteome</keyword>
<feature type="region of interest" description="Disordered" evidence="10">
    <location>
        <begin position="1"/>
        <end position="21"/>
    </location>
</feature>
<comment type="caution">
    <text evidence="12">The sequence shown here is derived from an EMBL/GenBank/DDBJ whole genome shotgun (WGS) entry which is preliminary data.</text>
</comment>
<dbReference type="PROSITE" id="PS00028">
    <property type="entry name" value="ZINC_FINGER_C2H2_1"/>
    <property type="match status" value="2"/>
</dbReference>
<evidence type="ECO:0000256" key="9">
    <source>
        <dbReference type="PROSITE-ProRule" id="PRU00042"/>
    </source>
</evidence>
<dbReference type="InterPro" id="IPR036236">
    <property type="entry name" value="Znf_C2H2_sf"/>
</dbReference>
<evidence type="ECO:0000256" key="2">
    <source>
        <dbReference type="ARBA" id="ARBA00022723"/>
    </source>
</evidence>
<feature type="compositionally biased region" description="Polar residues" evidence="10">
    <location>
        <begin position="420"/>
        <end position="429"/>
    </location>
</feature>
<feature type="compositionally biased region" description="Low complexity" evidence="10">
    <location>
        <begin position="513"/>
        <end position="531"/>
    </location>
</feature>
<evidence type="ECO:0000313" key="13">
    <source>
        <dbReference type="Proteomes" id="UP001620626"/>
    </source>
</evidence>
<dbReference type="PANTHER" id="PTHR45993:SF6">
    <property type="entry name" value="C2H2-TYPE DOMAIN-CONTAINING PROTEIN"/>
    <property type="match status" value="1"/>
</dbReference>
<feature type="domain" description="C2H2-type" evidence="11">
    <location>
        <begin position="204"/>
        <end position="232"/>
    </location>
</feature>
<evidence type="ECO:0000256" key="10">
    <source>
        <dbReference type="SAM" id="MobiDB-lite"/>
    </source>
</evidence>
<dbReference type="Pfam" id="PF00096">
    <property type="entry name" value="zf-C2H2"/>
    <property type="match status" value="3"/>
</dbReference>
<keyword evidence="3" id="KW-0677">Repeat</keyword>
<feature type="domain" description="C2H2-type" evidence="11">
    <location>
        <begin position="176"/>
        <end position="203"/>
    </location>
</feature>
<reference evidence="12 13" key="1">
    <citation type="submission" date="2024-10" db="EMBL/GenBank/DDBJ databases">
        <authorList>
            <person name="Kim D."/>
        </authorList>
    </citation>
    <scope>NUCLEOTIDE SEQUENCE [LARGE SCALE GENOMIC DNA]</scope>
    <source>
        <strain evidence="12">BH-2024</strain>
    </source>
</reference>
<feature type="compositionally biased region" description="Polar residues" evidence="10">
    <location>
        <begin position="287"/>
        <end position="303"/>
    </location>
</feature>
<dbReference type="SMART" id="SM00355">
    <property type="entry name" value="ZnF_C2H2"/>
    <property type="match status" value="3"/>
</dbReference>
<evidence type="ECO:0000256" key="5">
    <source>
        <dbReference type="ARBA" id="ARBA00022833"/>
    </source>
</evidence>
<organism evidence="12 13">
    <name type="scientific">Heterodera trifolii</name>
    <dbReference type="NCBI Taxonomy" id="157864"/>
    <lineage>
        <taxon>Eukaryota</taxon>
        <taxon>Metazoa</taxon>
        <taxon>Ecdysozoa</taxon>
        <taxon>Nematoda</taxon>
        <taxon>Chromadorea</taxon>
        <taxon>Rhabditida</taxon>
        <taxon>Tylenchina</taxon>
        <taxon>Tylenchomorpha</taxon>
        <taxon>Tylenchoidea</taxon>
        <taxon>Heteroderidae</taxon>
        <taxon>Heteroderinae</taxon>
        <taxon>Heterodera</taxon>
    </lineage>
</organism>
<evidence type="ECO:0000256" key="1">
    <source>
        <dbReference type="ARBA" id="ARBA00004324"/>
    </source>
</evidence>
<protein>
    <recommendedName>
        <fullName evidence="11">C2H2-type domain-containing protein</fullName>
    </recommendedName>
</protein>
<dbReference type="FunFam" id="3.30.160.60:FF:002484">
    <property type="entry name" value="Protein CBR-LSY-2"/>
    <property type="match status" value="1"/>
</dbReference>
<dbReference type="AlphaFoldDB" id="A0ABD2KD59"/>
<dbReference type="SUPFAM" id="SSF57667">
    <property type="entry name" value="beta-beta-alpha zinc fingers"/>
    <property type="match status" value="1"/>
</dbReference>
<dbReference type="PANTHER" id="PTHR45993">
    <property type="entry name" value="B-CELL LYMPHOMA/LEUKEMIA 11"/>
    <property type="match status" value="1"/>
</dbReference>
<feature type="domain" description="C2H2-type" evidence="11">
    <location>
        <begin position="543"/>
        <end position="570"/>
    </location>
</feature>
<accession>A0ABD2KD59</accession>
<name>A0ABD2KD59_9BILA</name>
<dbReference type="GO" id="GO:0008270">
    <property type="term" value="F:zinc ion binding"/>
    <property type="evidence" value="ECO:0007669"/>
    <property type="project" value="UniProtKB-KW"/>
</dbReference>
<evidence type="ECO:0000313" key="12">
    <source>
        <dbReference type="EMBL" id="KAL3100767.1"/>
    </source>
</evidence>
<feature type="region of interest" description="Disordered" evidence="10">
    <location>
        <begin position="283"/>
        <end position="312"/>
    </location>
</feature>
<dbReference type="PROSITE" id="PS50157">
    <property type="entry name" value="ZINC_FINGER_C2H2_2"/>
    <property type="match status" value="3"/>
</dbReference>
<comment type="subcellular location">
    <subcellularLocation>
        <location evidence="1">Nucleus speckle</location>
    </subcellularLocation>
</comment>
<keyword evidence="4 9" id="KW-0863">Zinc-finger</keyword>
<feature type="region of interest" description="Disordered" evidence="10">
    <location>
        <begin position="327"/>
        <end position="366"/>
    </location>
</feature>
<feature type="compositionally biased region" description="Polar residues" evidence="10">
    <location>
        <begin position="341"/>
        <end position="357"/>
    </location>
</feature>
<evidence type="ECO:0000256" key="6">
    <source>
        <dbReference type="ARBA" id="ARBA00023015"/>
    </source>
</evidence>
<dbReference type="Gene3D" id="3.30.160.60">
    <property type="entry name" value="Classic Zinc Finger"/>
    <property type="match status" value="2"/>
</dbReference>
<evidence type="ECO:0000256" key="7">
    <source>
        <dbReference type="ARBA" id="ARBA00023163"/>
    </source>
</evidence>
<dbReference type="InterPro" id="IPR051497">
    <property type="entry name" value="Dev/Hematopoietic_TF"/>
</dbReference>
<keyword evidence="8" id="KW-0539">Nucleus</keyword>
<dbReference type="GO" id="GO:0016607">
    <property type="term" value="C:nuclear speck"/>
    <property type="evidence" value="ECO:0007669"/>
    <property type="project" value="UniProtKB-SubCell"/>
</dbReference>
<evidence type="ECO:0000256" key="4">
    <source>
        <dbReference type="ARBA" id="ARBA00022771"/>
    </source>
</evidence>
<feature type="region of interest" description="Disordered" evidence="10">
    <location>
        <begin position="390"/>
        <end position="432"/>
    </location>
</feature>
<dbReference type="InterPro" id="IPR013087">
    <property type="entry name" value="Znf_C2H2_type"/>
</dbReference>
<evidence type="ECO:0000256" key="3">
    <source>
        <dbReference type="ARBA" id="ARBA00022737"/>
    </source>
</evidence>
<keyword evidence="2" id="KW-0479">Metal-binding</keyword>
<sequence length="741" mass="79816">MGWDGEQQIHPRARRGALGQGEEGLIICPSVGRPTDRPFPSVFSAGGTHNGAGTGTTQLHPLGRFTRIGKKEMGFRAFGGVEGEGWLRRRTADKSHLSIEAVGGGRLTGVSSGLGSFSISSQRQQQHIRHQPTAEGRENVCIFFICCDLMLQQQQQISLVPQPGDVSQQHPQHKAFVCEICGKAFRFRSNLAEHRSVHTAVKPFVCKFCGKSSRLKGNLTKHILKHHKIEQKEYIGTEDYIIKKGKKSVKDPAAIEFLEKSMIILNNGGNSQQNNGAQQQHFMHTAPGSNQSADSGGTDQQNGGDFDGPGILLSLGLDSGSLDLKAEEAMDEGEEDETNFGHFQSNEDTNGMSENNSQQRQAVKQYQQVNSATANERLLEHCESAICSGDAEPMERRTSDAGVNESDADGTSAEDCSGAECQSSGNQSPILPVESSAGTNALAAAACKALLFGQMDSKVLAKTLLSSSRATNICGAIGQQKDSSADLSNPQQMQATNDEIMRILQQVSSLTDQQQQQQQQNHQNDASSTAAVSAAAASSKLATQCQLCGKHFRKPRDLIAHLASNAHKFPASTPPAATAPNWTHGSNNGTNPLLRISSENGTSMAEQAHGHNVQQQQPQEVVGRLFKEMSPATSLTTATTTQASNFGAGDDGNHQQQLVANELKELRNTVADLRTSAGSSNKLEQMLSQLDSRVCRLEKQLDMALNSIYTLVQLQTGINNSVQKLASITPNINRSSLKTEQ</sequence>
<evidence type="ECO:0000259" key="11">
    <source>
        <dbReference type="PROSITE" id="PS50157"/>
    </source>
</evidence>
<proteinExistence type="predicted"/>
<feature type="region of interest" description="Disordered" evidence="10">
    <location>
        <begin position="508"/>
        <end position="531"/>
    </location>
</feature>
<evidence type="ECO:0000256" key="8">
    <source>
        <dbReference type="ARBA" id="ARBA00023242"/>
    </source>
</evidence>
<keyword evidence="7" id="KW-0804">Transcription</keyword>
<keyword evidence="5" id="KW-0862">Zinc</keyword>
<feature type="compositionally biased region" description="Acidic residues" evidence="10">
    <location>
        <begin position="329"/>
        <end position="338"/>
    </location>
</feature>
<dbReference type="Proteomes" id="UP001620626">
    <property type="component" value="Unassembled WGS sequence"/>
</dbReference>
<keyword evidence="6" id="KW-0805">Transcription regulation</keyword>
<dbReference type="EMBL" id="JBICBT010000786">
    <property type="protein sequence ID" value="KAL3100767.1"/>
    <property type="molecule type" value="Genomic_DNA"/>
</dbReference>